<evidence type="ECO:0000313" key="2">
    <source>
        <dbReference type="EMBL" id="RUP48174.1"/>
    </source>
</evidence>
<proteinExistence type="predicted"/>
<dbReference type="AlphaFoldDB" id="A0A433DBG8"/>
<feature type="region of interest" description="Disordered" evidence="1">
    <location>
        <begin position="354"/>
        <end position="386"/>
    </location>
</feature>
<reference evidence="2 3" key="1">
    <citation type="journal article" date="2018" name="New Phytol.">
        <title>Phylogenomics of Endogonaceae and evolution of mycorrhizas within Mucoromycota.</title>
        <authorList>
            <person name="Chang Y."/>
            <person name="Desiro A."/>
            <person name="Na H."/>
            <person name="Sandor L."/>
            <person name="Lipzen A."/>
            <person name="Clum A."/>
            <person name="Barry K."/>
            <person name="Grigoriev I.V."/>
            <person name="Martin F.M."/>
            <person name="Stajich J.E."/>
            <person name="Smith M.E."/>
            <person name="Bonito G."/>
            <person name="Spatafora J.W."/>
        </authorList>
    </citation>
    <scope>NUCLEOTIDE SEQUENCE [LARGE SCALE GENOMIC DNA]</scope>
    <source>
        <strain evidence="2 3">GMNB39</strain>
    </source>
</reference>
<evidence type="ECO:0000256" key="1">
    <source>
        <dbReference type="SAM" id="MobiDB-lite"/>
    </source>
</evidence>
<name>A0A433DBG8_9FUNG</name>
<feature type="compositionally biased region" description="Basic and acidic residues" evidence="1">
    <location>
        <begin position="356"/>
        <end position="381"/>
    </location>
</feature>
<dbReference type="EMBL" id="RBNI01003624">
    <property type="protein sequence ID" value="RUP48174.1"/>
    <property type="molecule type" value="Genomic_DNA"/>
</dbReference>
<dbReference type="Proteomes" id="UP000268093">
    <property type="component" value="Unassembled WGS sequence"/>
</dbReference>
<comment type="caution">
    <text evidence="2">The sequence shown here is derived from an EMBL/GenBank/DDBJ whole genome shotgun (WGS) entry which is preliminary data.</text>
</comment>
<feature type="non-terminal residue" evidence="2">
    <location>
        <position position="428"/>
    </location>
</feature>
<organism evidence="2 3">
    <name type="scientific">Jimgerdemannia flammicorona</name>
    <dbReference type="NCBI Taxonomy" id="994334"/>
    <lineage>
        <taxon>Eukaryota</taxon>
        <taxon>Fungi</taxon>
        <taxon>Fungi incertae sedis</taxon>
        <taxon>Mucoromycota</taxon>
        <taxon>Mucoromycotina</taxon>
        <taxon>Endogonomycetes</taxon>
        <taxon>Endogonales</taxon>
        <taxon>Endogonaceae</taxon>
        <taxon>Jimgerdemannia</taxon>
    </lineage>
</organism>
<protein>
    <submittedName>
        <fullName evidence="2">Uncharacterized protein</fullName>
    </submittedName>
</protein>
<gene>
    <name evidence="2" type="ORF">BC936DRAFT_144869</name>
</gene>
<feature type="region of interest" description="Disordered" evidence="1">
    <location>
        <begin position="404"/>
        <end position="428"/>
    </location>
</feature>
<accession>A0A433DBG8</accession>
<keyword evidence="3" id="KW-1185">Reference proteome</keyword>
<sequence>MFLSVHPVVKTSFSLVLAGHLSPNAQAPQTITGTGSNLLLSTPAVAAFHILFQRRSCATLLAYGHHVLRLDVWHWSAGTSSSMRDSRPVFCMLASRLRRVYLLAYGHYVPVSDVWKQFLETSLGMRDSRPYSGGCFFQYTMDFARFLPSVRIKQLNLLLPFHSKMFESILADYFDKVGYKEWSVGAILKYTDSKATLSVDTIDEFKGNLYAVLQNFIERSNVHVNARNKASRLSSNLDRSFSTAEVKRFVDGLKLRHEEEERHMAVRMNVTSTYTVESLKDHRTNRQLIRQLRRNEEEREEEEMKEYVLLVPYISTLCTLLPGMLLSNGESLENIWKQVMTELAKRDITIQQAEGELTKENSRNSKRESKRESSNEEHDSSNDEEIALAQDVLGIREEIVNNEMKKAQKSGLSTTRVKRKDRYEKPGT</sequence>
<evidence type="ECO:0000313" key="3">
    <source>
        <dbReference type="Proteomes" id="UP000268093"/>
    </source>
</evidence>
<dbReference type="OrthoDB" id="2390600at2759"/>